<dbReference type="PANTHER" id="PTHR42803">
    <property type="entry name" value="ACYL-COA DEHYDROGENASE"/>
    <property type="match status" value="1"/>
</dbReference>
<dbReference type="Proteomes" id="UP000630923">
    <property type="component" value="Unassembled WGS sequence"/>
</dbReference>
<evidence type="ECO:0000256" key="1">
    <source>
        <dbReference type="ARBA" id="ARBA00001974"/>
    </source>
</evidence>
<dbReference type="PANTHER" id="PTHR42803:SF1">
    <property type="entry name" value="BROAD-SPECIFICITY LINEAR ACYL-COA DEHYDROGENASE FADE5"/>
    <property type="match status" value="1"/>
</dbReference>
<comment type="similarity">
    <text evidence="2 10">Belongs to the acyl-CoA dehydrogenase family.</text>
</comment>
<reference evidence="15" key="1">
    <citation type="journal article" date="2014" name="Int. J. Syst. Evol. Microbiol.">
        <title>Complete genome sequence of Corynebacterium casei LMG S-19264T (=DSM 44701T), isolated from a smear-ripened cheese.</title>
        <authorList>
            <consortium name="US DOE Joint Genome Institute (JGI-PGF)"/>
            <person name="Walter F."/>
            <person name="Albersmeier A."/>
            <person name="Kalinowski J."/>
            <person name="Ruckert C."/>
        </authorList>
    </citation>
    <scope>NUCLEOTIDE SEQUENCE</scope>
    <source>
        <strain evidence="15">KCTC 42590</strain>
    </source>
</reference>
<dbReference type="InterPro" id="IPR009075">
    <property type="entry name" value="AcylCo_DH/oxidase_C"/>
</dbReference>
<comment type="function">
    <text evidence="7">Involved in the assimilation of dimethylsulphoniopropionate (DMSP), an important compound in the fixation of carbon in marine phytoplankton, by mediating the conversion of 3-(methylthio)propanoyl-CoA (MMPA-CoA) to 3-(methylthio)acryloyl-CoA (MTA-CoA).</text>
</comment>
<dbReference type="EMBL" id="BNCI01000002">
    <property type="protein sequence ID" value="GHF26616.1"/>
    <property type="molecule type" value="Genomic_DNA"/>
</dbReference>
<dbReference type="InterPro" id="IPR037069">
    <property type="entry name" value="AcylCoA_DH/ox_N_sf"/>
</dbReference>
<dbReference type="InterPro" id="IPR013786">
    <property type="entry name" value="AcylCoA_DH/ox_N"/>
</dbReference>
<keyword evidence="3 10" id="KW-0285">Flavoprotein</keyword>
<evidence type="ECO:0000256" key="9">
    <source>
        <dbReference type="ARBA" id="ARBA00069043"/>
    </source>
</evidence>
<dbReference type="Pfam" id="PF02770">
    <property type="entry name" value="Acyl-CoA_dh_M"/>
    <property type="match status" value="1"/>
</dbReference>
<name>A0A919AVC3_9PROT</name>
<dbReference type="RefSeq" id="WP_191252931.1">
    <property type="nucleotide sequence ID" value="NZ_BNCI01000002.1"/>
</dbReference>
<evidence type="ECO:0000256" key="10">
    <source>
        <dbReference type="RuleBase" id="RU362125"/>
    </source>
</evidence>
<evidence type="ECO:0000259" key="13">
    <source>
        <dbReference type="Pfam" id="PF02771"/>
    </source>
</evidence>
<dbReference type="InterPro" id="IPR025878">
    <property type="entry name" value="Acyl-CoA_dh-like_C_dom"/>
</dbReference>
<protein>
    <recommendedName>
        <fullName evidence="9">3-methylmercaptopropionyl-CoA dehydrogenase</fullName>
        <ecNumber evidence="8">1.3.99.41</ecNumber>
    </recommendedName>
</protein>
<evidence type="ECO:0000256" key="5">
    <source>
        <dbReference type="ARBA" id="ARBA00023002"/>
    </source>
</evidence>
<evidence type="ECO:0000259" key="14">
    <source>
        <dbReference type="Pfam" id="PF12806"/>
    </source>
</evidence>
<dbReference type="SUPFAM" id="SSF47203">
    <property type="entry name" value="Acyl-CoA dehydrogenase C-terminal domain-like"/>
    <property type="match status" value="1"/>
</dbReference>
<evidence type="ECO:0000256" key="3">
    <source>
        <dbReference type="ARBA" id="ARBA00022630"/>
    </source>
</evidence>
<evidence type="ECO:0000259" key="12">
    <source>
        <dbReference type="Pfam" id="PF02770"/>
    </source>
</evidence>
<dbReference type="InterPro" id="IPR006091">
    <property type="entry name" value="Acyl-CoA_Oxase/DH_mid-dom"/>
</dbReference>
<organism evidence="15 16">
    <name type="scientific">Kordiimonas sediminis</name>
    <dbReference type="NCBI Taxonomy" id="1735581"/>
    <lineage>
        <taxon>Bacteria</taxon>
        <taxon>Pseudomonadati</taxon>
        <taxon>Pseudomonadota</taxon>
        <taxon>Alphaproteobacteria</taxon>
        <taxon>Kordiimonadales</taxon>
        <taxon>Kordiimonadaceae</taxon>
        <taxon>Kordiimonas</taxon>
    </lineage>
</organism>
<evidence type="ECO:0000256" key="2">
    <source>
        <dbReference type="ARBA" id="ARBA00009347"/>
    </source>
</evidence>
<dbReference type="GO" id="GO:0016627">
    <property type="term" value="F:oxidoreductase activity, acting on the CH-CH group of donors"/>
    <property type="evidence" value="ECO:0007669"/>
    <property type="project" value="InterPro"/>
</dbReference>
<feature type="domain" description="Acyl-CoA oxidase/dehydrogenase middle" evidence="12">
    <location>
        <begin position="161"/>
        <end position="269"/>
    </location>
</feature>
<dbReference type="EC" id="1.3.99.41" evidence="8"/>
<dbReference type="GO" id="GO:0050660">
    <property type="term" value="F:flavin adenine dinucleotide binding"/>
    <property type="evidence" value="ECO:0007669"/>
    <property type="project" value="InterPro"/>
</dbReference>
<dbReference type="AlphaFoldDB" id="A0A919AVC3"/>
<dbReference type="InterPro" id="IPR036250">
    <property type="entry name" value="AcylCo_DH-like_C"/>
</dbReference>
<feature type="domain" description="Acetyl-CoA dehydrogenase-like C-terminal" evidence="14">
    <location>
        <begin position="466"/>
        <end position="590"/>
    </location>
</feature>
<accession>A0A919AVC3</accession>
<comment type="caution">
    <text evidence="15">The sequence shown here is derived from an EMBL/GenBank/DDBJ whole genome shotgun (WGS) entry which is preliminary data.</text>
</comment>
<dbReference type="InterPro" id="IPR046373">
    <property type="entry name" value="Acyl-CoA_Oxase/DH_mid-dom_sf"/>
</dbReference>
<dbReference type="InterPro" id="IPR052166">
    <property type="entry name" value="Diverse_Acyl-CoA_DH"/>
</dbReference>
<evidence type="ECO:0000256" key="8">
    <source>
        <dbReference type="ARBA" id="ARBA00066694"/>
    </source>
</evidence>
<dbReference type="Gene3D" id="1.20.140.10">
    <property type="entry name" value="Butyryl-CoA Dehydrogenase, subunit A, domain 3"/>
    <property type="match status" value="1"/>
</dbReference>
<dbReference type="InterPro" id="IPR009100">
    <property type="entry name" value="AcylCoA_DH/oxidase_NM_dom_sf"/>
</dbReference>
<comment type="catalytic activity">
    <reaction evidence="6">
        <text>3-(methylsulfanyl)propanoyl-CoA + oxidized [electron-transfer flavoprotein] + H(+) = 3-(methylsulfanyl)acryloyl-CoA + reduced [electron-transfer flavoprotein]</text>
        <dbReference type="Rhea" id="RHEA:52612"/>
        <dbReference type="Rhea" id="RHEA-COMP:10685"/>
        <dbReference type="Rhea" id="RHEA-COMP:10686"/>
        <dbReference type="ChEBI" id="CHEBI:15378"/>
        <dbReference type="ChEBI" id="CHEBI:57692"/>
        <dbReference type="ChEBI" id="CHEBI:58307"/>
        <dbReference type="ChEBI" id="CHEBI:82815"/>
        <dbReference type="ChEBI" id="CHEBI:84994"/>
        <dbReference type="EC" id="1.3.99.41"/>
    </reaction>
    <physiologicalReaction direction="left-to-right" evidence="6">
        <dbReference type="Rhea" id="RHEA:52613"/>
    </physiologicalReaction>
</comment>
<evidence type="ECO:0000313" key="15">
    <source>
        <dbReference type="EMBL" id="GHF26616.1"/>
    </source>
</evidence>
<comment type="cofactor">
    <cofactor evidence="1 10">
        <name>FAD</name>
        <dbReference type="ChEBI" id="CHEBI:57692"/>
    </cofactor>
</comment>
<evidence type="ECO:0000256" key="4">
    <source>
        <dbReference type="ARBA" id="ARBA00022827"/>
    </source>
</evidence>
<gene>
    <name evidence="15" type="ORF">GCM10017044_22020</name>
</gene>
<sequence>MSDYRAPLEEIQFALETCGGLNEWVNTPGFEEAGEDLVAAVLDEAAKLANEIIAPTNVIGDLKGAHIEGDTVVTPDEFKKVQEAFVEGGWSTLAYPESLGGQGLPGTLAFAITEMVTSANMAFSLQPLLTSGAIEAIIAHGSKEQIAKYVPNMVSAKWTGAMNLTEPGAGSDVGALKAKAEKQPDGSYKISGQKIFITWGDHDLAENIIHLVLARLPGAPEGTRGISMFLVPKFHVNDDGSLGDRNDVRVVSLEHKLGIHGSPTCVMAFGENDNCIGYIVGEENKGMRNMFTMMNHARVGVGLQGVSVAERAYQHAAAFAQERIQSAEIGAKTRDAVAIIRHPDVRRLLMTTRATVEAARAIIYRNVWAFDRAHHASDPEVRRKAQGEADLLTPLSKAYATDIGVEGASLALQVFGGMGFIEETGAAQFYRDSRIAPIYEGTNGIQALDLAGRKLNDAGGEHWKSLIEEMKEFAEGMDRGMKEYKDTLVDAVTALEDAATTLFANGFENIVDTAAAATPYLRLFSTVVGAYLLCKQATEAERRLAAHDGNPAFLRAKITTARFYVEQILPTATALLGPIKAGSASLMEIDDIDFCENR</sequence>
<dbReference type="Pfam" id="PF12806">
    <property type="entry name" value="Acyl-CoA_dh_C"/>
    <property type="match status" value="1"/>
</dbReference>
<keyword evidence="5 10" id="KW-0560">Oxidoreductase</keyword>
<evidence type="ECO:0000259" key="11">
    <source>
        <dbReference type="Pfam" id="PF00441"/>
    </source>
</evidence>
<feature type="domain" description="Acyl-CoA dehydrogenase/oxidase C-terminal" evidence="11">
    <location>
        <begin position="284"/>
        <end position="453"/>
    </location>
</feature>
<dbReference type="FunFam" id="2.40.110.10:FF:000031">
    <property type="entry name" value="Acyl-CoA dehydrogenase, putative"/>
    <property type="match status" value="1"/>
</dbReference>
<evidence type="ECO:0000256" key="6">
    <source>
        <dbReference type="ARBA" id="ARBA00051388"/>
    </source>
</evidence>
<evidence type="ECO:0000256" key="7">
    <source>
        <dbReference type="ARBA" id="ARBA00058683"/>
    </source>
</evidence>
<proteinExistence type="inferred from homology"/>
<evidence type="ECO:0000313" key="16">
    <source>
        <dbReference type="Proteomes" id="UP000630923"/>
    </source>
</evidence>
<dbReference type="Gene3D" id="1.10.540.10">
    <property type="entry name" value="Acyl-CoA dehydrogenase/oxidase, N-terminal domain"/>
    <property type="match status" value="1"/>
</dbReference>
<dbReference type="Pfam" id="PF02771">
    <property type="entry name" value="Acyl-CoA_dh_N"/>
    <property type="match status" value="1"/>
</dbReference>
<feature type="domain" description="Acyl-CoA dehydrogenase/oxidase N-terminal" evidence="13">
    <location>
        <begin position="79"/>
        <end position="156"/>
    </location>
</feature>
<dbReference type="SUPFAM" id="SSF56645">
    <property type="entry name" value="Acyl-CoA dehydrogenase NM domain-like"/>
    <property type="match status" value="1"/>
</dbReference>
<keyword evidence="16" id="KW-1185">Reference proteome</keyword>
<dbReference type="Gene3D" id="2.40.110.10">
    <property type="entry name" value="Butyryl-CoA Dehydrogenase, subunit A, domain 2"/>
    <property type="match status" value="1"/>
</dbReference>
<dbReference type="Pfam" id="PF00441">
    <property type="entry name" value="Acyl-CoA_dh_1"/>
    <property type="match status" value="1"/>
</dbReference>
<keyword evidence="4 10" id="KW-0274">FAD</keyword>
<reference evidence="15" key="2">
    <citation type="submission" date="2020-09" db="EMBL/GenBank/DDBJ databases">
        <authorList>
            <person name="Sun Q."/>
            <person name="Kim S."/>
        </authorList>
    </citation>
    <scope>NUCLEOTIDE SEQUENCE</scope>
    <source>
        <strain evidence="15">KCTC 42590</strain>
    </source>
</reference>